<evidence type="ECO:0000259" key="1">
    <source>
        <dbReference type="Pfam" id="PF00567"/>
    </source>
</evidence>
<dbReference type="InterPro" id="IPR002999">
    <property type="entry name" value="Tudor"/>
</dbReference>
<dbReference type="PANTHER" id="PTHR16442">
    <property type="entry name" value="RING FINGER PROTEIN 17"/>
    <property type="match status" value="1"/>
</dbReference>
<keyword evidence="3" id="KW-1185">Reference proteome</keyword>
<dbReference type="GO" id="GO:0005737">
    <property type="term" value="C:cytoplasm"/>
    <property type="evidence" value="ECO:0007669"/>
    <property type="project" value="UniProtKB-ARBA"/>
</dbReference>
<sequence>MDLIEELMQEITLNNFDVGSSTWVDVTYINNPHSFYVRPTSYRSFLKSMQAHGQKLEQQDLQLSMNIVYYSKTLKNFCRGLIYHVDTAKKNCTCDIYAIDYGCVEKSVSLKNMYSPLLEQGLPPLATHCQLANCEPKNGLWKDKEIDAMKCYIGTEKAKLIVKGKTCLKLIVELFNSCPDDIATMLALTGYSTLGYNENVFSRIPNFKQEKHYYTYPKIEPGNVLHVRTQSGKDLDNFYVAKVDEYYDYINNVNNLLAYSKQAQSLRPEDMKENKAISVFVPQFLRYERGIIQKITVSEEKALVQLVD</sequence>
<dbReference type="SUPFAM" id="SSF63748">
    <property type="entry name" value="Tudor/PWWP/MBT"/>
    <property type="match status" value="1"/>
</dbReference>
<name>A0A194QA71_PAPXU</name>
<dbReference type="AlphaFoldDB" id="A0A194QA71"/>
<dbReference type="PANTHER" id="PTHR16442:SF1">
    <property type="entry name" value="RING FINGER PROTEIN 17"/>
    <property type="match status" value="1"/>
</dbReference>
<evidence type="ECO:0000313" key="3">
    <source>
        <dbReference type="Proteomes" id="UP000053268"/>
    </source>
</evidence>
<dbReference type="EMBL" id="KQ459249">
    <property type="protein sequence ID" value="KPJ02372.1"/>
    <property type="molecule type" value="Genomic_DNA"/>
</dbReference>
<dbReference type="Gene3D" id="2.30.30.140">
    <property type="match status" value="1"/>
</dbReference>
<proteinExistence type="predicted"/>
<organism evidence="2 3">
    <name type="scientific">Papilio xuthus</name>
    <name type="common">Asian swallowtail butterfly</name>
    <dbReference type="NCBI Taxonomy" id="66420"/>
    <lineage>
        <taxon>Eukaryota</taxon>
        <taxon>Metazoa</taxon>
        <taxon>Ecdysozoa</taxon>
        <taxon>Arthropoda</taxon>
        <taxon>Hexapoda</taxon>
        <taxon>Insecta</taxon>
        <taxon>Pterygota</taxon>
        <taxon>Neoptera</taxon>
        <taxon>Endopterygota</taxon>
        <taxon>Lepidoptera</taxon>
        <taxon>Glossata</taxon>
        <taxon>Ditrysia</taxon>
        <taxon>Papilionoidea</taxon>
        <taxon>Papilionidae</taxon>
        <taxon>Papilioninae</taxon>
        <taxon>Papilio</taxon>
    </lineage>
</organism>
<protein>
    <recommendedName>
        <fullName evidence="1">Tudor domain-containing protein</fullName>
    </recommendedName>
</protein>
<gene>
    <name evidence="2" type="ORF">RR46_08169</name>
</gene>
<reference evidence="2 3" key="1">
    <citation type="journal article" date="2015" name="Nat. Commun.">
        <title>Outbred genome sequencing and CRISPR/Cas9 gene editing in butterflies.</title>
        <authorList>
            <person name="Li X."/>
            <person name="Fan D."/>
            <person name="Zhang W."/>
            <person name="Liu G."/>
            <person name="Zhang L."/>
            <person name="Zhao L."/>
            <person name="Fang X."/>
            <person name="Chen L."/>
            <person name="Dong Y."/>
            <person name="Chen Y."/>
            <person name="Ding Y."/>
            <person name="Zhao R."/>
            <person name="Feng M."/>
            <person name="Zhu Y."/>
            <person name="Feng Y."/>
            <person name="Jiang X."/>
            <person name="Zhu D."/>
            <person name="Xiang H."/>
            <person name="Feng X."/>
            <person name="Li S."/>
            <person name="Wang J."/>
            <person name="Zhang G."/>
            <person name="Kronforst M.R."/>
            <person name="Wang W."/>
        </authorList>
    </citation>
    <scope>NUCLEOTIDE SEQUENCE [LARGE SCALE GENOMIC DNA]</scope>
    <source>
        <strain evidence="2">Ya'a_city_454_Px</strain>
        <tissue evidence="2">Whole body</tissue>
    </source>
</reference>
<evidence type="ECO:0000313" key="2">
    <source>
        <dbReference type="EMBL" id="KPJ02372.1"/>
    </source>
</evidence>
<dbReference type="InterPro" id="IPR035437">
    <property type="entry name" value="SNase_OB-fold_sf"/>
</dbReference>
<dbReference type="Gene3D" id="2.40.50.90">
    <property type="match status" value="1"/>
</dbReference>
<feature type="domain" description="Tudor" evidence="1">
    <location>
        <begin position="22"/>
        <end position="133"/>
    </location>
</feature>
<dbReference type="Pfam" id="PF00567">
    <property type="entry name" value="TUDOR"/>
    <property type="match status" value="1"/>
</dbReference>
<accession>A0A194QA71</accession>
<dbReference type="Proteomes" id="UP000053268">
    <property type="component" value="Unassembled WGS sequence"/>
</dbReference>